<sequence>MKILTIHGIIDRRMLINYVAEPEFVGKILPKPFRPKLYDGKAIVGICLIRLKKIKPKGFPDFMGVGSENGAHRIAVEWEENGELKEGVYIPRRDTDLKLNALVGGRIFPGKHYYAKFNVKEKNNEYHLDFKSSDDTTIEIDAKLSTTFDFNSIFKSLDKVSDFFEKGSVGYSPNGNNFDGLKLDAYKWEVKPLNVTNVRSSFFENKTVFPEGSINFDNAILMENIEHEWRSLKTIKSNHL</sequence>
<keyword evidence="2" id="KW-1185">Reference proteome</keyword>
<dbReference type="Proteomes" id="UP001204439">
    <property type="component" value="Unassembled WGS sequence"/>
</dbReference>
<accession>A0ABU4JDQ8</accession>
<proteinExistence type="predicted"/>
<dbReference type="RefSeq" id="WP_063968504.1">
    <property type="nucleotide sequence ID" value="NZ_JAMXLT020000003.1"/>
</dbReference>
<evidence type="ECO:0000313" key="2">
    <source>
        <dbReference type="Proteomes" id="UP001204439"/>
    </source>
</evidence>
<dbReference type="InterPro" id="IPR018644">
    <property type="entry name" value="DUF2071"/>
</dbReference>
<comment type="caution">
    <text evidence="1">The sequence shown here is derived from an EMBL/GenBank/DDBJ whole genome shotgun (WGS) entry which is preliminary data.</text>
</comment>
<name>A0ABU4JDQ8_9FLAO</name>
<organism evidence="1 2">
    <name type="scientific">Epilithonimonas ginsengisoli</name>
    <dbReference type="NCBI Taxonomy" id="1245592"/>
    <lineage>
        <taxon>Bacteria</taxon>
        <taxon>Pseudomonadati</taxon>
        <taxon>Bacteroidota</taxon>
        <taxon>Flavobacteriia</taxon>
        <taxon>Flavobacteriales</taxon>
        <taxon>Weeksellaceae</taxon>
        <taxon>Chryseobacterium group</taxon>
        <taxon>Epilithonimonas</taxon>
    </lineage>
</organism>
<gene>
    <name evidence="1" type="ORF">NG800_002575</name>
</gene>
<reference evidence="1 2" key="1">
    <citation type="submission" date="2023-11" db="EMBL/GenBank/DDBJ databases">
        <title>First isolation, identification, and characterization of non-pathogenic Epilithonimonas ginsengisoli isolated from diseased farmed rainbow trout (Oncorhynchus mykiss) in Chile.</title>
        <authorList>
            <person name="Miranda C.D."/>
            <person name="Irgang R."/>
            <person name="Concha C."/>
            <person name="Rojas R."/>
            <person name="Avendano R."/>
        </authorList>
    </citation>
    <scope>NUCLEOTIDE SEQUENCE [LARGE SCALE GENOMIC DNA]</scope>
    <source>
        <strain evidence="1 2">FP99</strain>
    </source>
</reference>
<dbReference type="EMBL" id="JAMXLT020000003">
    <property type="protein sequence ID" value="MDW8547779.1"/>
    <property type="molecule type" value="Genomic_DNA"/>
</dbReference>
<protein>
    <submittedName>
        <fullName evidence="1">DUF2071 domain-containing protein</fullName>
    </submittedName>
</protein>
<evidence type="ECO:0000313" key="1">
    <source>
        <dbReference type="EMBL" id="MDW8547779.1"/>
    </source>
</evidence>
<dbReference type="Pfam" id="PF09844">
    <property type="entry name" value="DUF2071"/>
    <property type="match status" value="1"/>
</dbReference>